<evidence type="ECO:0000259" key="5">
    <source>
        <dbReference type="PROSITE" id="PS50931"/>
    </source>
</evidence>
<dbReference type="InterPro" id="IPR036388">
    <property type="entry name" value="WH-like_DNA-bd_sf"/>
</dbReference>
<dbReference type="GO" id="GO:0043565">
    <property type="term" value="F:sequence-specific DNA binding"/>
    <property type="evidence" value="ECO:0007669"/>
    <property type="project" value="TreeGrafter"/>
</dbReference>
<comment type="similarity">
    <text evidence="1">Belongs to the LysR transcriptional regulatory family.</text>
</comment>
<dbReference type="GO" id="GO:0006351">
    <property type="term" value="P:DNA-templated transcription"/>
    <property type="evidence" value="ECO:0007669"/>
    <property type="project" value="TreeGrafter"/>
</dbReference>
<dbReference type="EMBL" id="CP038639">
    <property type="protein sequence ID" value="QBY56252.1"/>
    <property type="molecule type" value="Genomic_DNA"/>
</dbReference>
<dbReference type="InterPro" id="IPR036390">
    <property type="entry name" value="WH_DNA-bd_sf"/>
</dbReference>
<dbReference type="SUPFAM" id="SSF46785">
    <property type="entry name" value="Winged helix' DNA-binding domain"/>
    <property type="match status" value="1"/>
</dbReference>
<evidence type="ECO:0000313" key="6">
    <source>
        <dbReference type="EMBL" id="QBY56252.1"/>
    </source>
</evidence>
<dbReference type="NCBIfam" id="NF008352">
    <property type="entry name" value="PRK11139.1"/>
    <property type="match status" value="1"/>
</dbReference>
<name>A0A4V1BZR6_9BURK</name>
<dbReference type="SUPFAM" id="SSF53850">
    <property type="entry name" value="Periplasmic binding protein-like II"/>
    <property type="match status" value="1"/>
</dbReference>
<proteinExistence type="inferred from homology"/>
<gene>
    <name evidence="6" type="primary">gcvA</name>
    <name evidence="6" type="ORF">E0W60_35010</name>
</gene>
<dbReference type="PROSITE" id="PS50931">
    <property type="entry name" value="HTH_LYSR"/>
    <property type="match status" value="1"/>
</dbReference>
<dbReference type="FunFam" id="3.40.190.10:FF:000017">
    <property type="entry name" value="Glycine cleavage system transcriptional activator"/>
    <property type="match status" value="1"/>
</dbReference>
<dbReference type="Proteomes" id="UP000295294">
    <property type="component" value="Plasmid unnamed4"/>
</dbReference>
<dbReference type="PANTHER" id="PTHR30537:SF74">
    <property type="entry name" value="HTH-TYPE TRANSCRIPTIONAL REGULATOR TRPI"/>
    <property type="match status" value="1"/>
</dbReference>
<dbReference type="InterPro" id="IPR058163">
    <property type="entry name" value="LysR-type_TF_proteobact-type"/>
</dbReference>
<dbReference type="Pfam" id="PF00126">
    <property type="entry name" value="HTH_1"/>
    <property type="match status" value="1"/>
</dbReference>
<dbReference type="FunFam" id="1.10.10.10:FF:000001">
    <property type="entry name" value="LysR family transcriptional regulator"/>
    <property type="match status" value="1"/>
</dbReference>
<dbReference type="Gene3D" id="1.10.10.10">
    <property type="entry name" value="Winged helix-like DNA-binding domain superfamily/Winged helix DNA-binding domain"/>
    <property type="match status" value="1"/>
</dbReference>
<protein>
    <submittedName>
        <fullName evidence="6">Transcriptional regulator GcvA</fullName>
    </submittedName>
</protein>
<dbReference type="InterPro" id="IPR005119">
    <property type="entry name" value="LysR_subst-bd"/>
</dbReference>
<keyword evidence="6" id="KW-0614">Plasmid</keyword>
<sequence>MDHLPPLNSVKAFEATARHLSITAAAEELCVTAGAVSRQIKALEEDLDLQLLVRGHRQLTLTREGTLLYEAAARALNEIRGASSKIRRSGRQKHLNIRAYTTFAMRWLIPRLSSFYLVNPGIQVNLTTSVDEVDFRKEDIDGAIRLGDGKWTGVLAHRLVENILIPVASPDLLRHTPIHHVSDLRKHTLLHSVARPYDWEFWLNSAAKNVSIDARSGMSYQSSAMAYMAAIGGQGVAIAQQFLVEEDVVAGRLAAPLVNVVNMREFTYYLLVPSHRPESDNMLAFRTWLLSELELKSSGTN</sequence>
<evidence type="ECO:0000256" key="4">
    <source>
        <dbReference type="ARBA" id="ARBA00023163"/>
    </source>
</evidence>
<organism evidence="6 7">
    <name type="scientific">Cupriavidus oxalaticus</name>
    <dbReference type="NCBI Taxonomy" id="96344"/>
    <lineage>
        <taxon>Bacteria</taxon>
        <taxon>Pseudomonadati</taxon>
        <taxon>Pseudomonadota</taxon>
        <taxon>Betaproteobacteria</taxon>
        <taxon>Burkholderiales</taxon>
        <taxon>Burkholderiaceae</taxon>
        <taxon>Cupriavidus</taxon>
    </lineage>
</organism>
<dbReference type="Pfam" id="PF03466">
    <property type="entry name" value="LysR_substrate"/>
    <property type="match status" value="1"/>
</dbReference>
<feature type="domain" description="HTH lysR-type" evidence="5">
    <location>
        <begin position="5"/>
        <end position="62"/>
    </location>
</feature>
<keyword evidence="3" id="KW-0238">DNA-binding</keyword>
<reference evidence="6 7" key="1">
    <citation type="submission" date="2019-03" db="EMBL/GenBank/DDBJ databases">
        <title>Efficiently degradation of phenoxyalkanoic acid herbicides by Cupriavidus oxalaticus strain X32.</title>
        <authorList>
            <person name="Sheng X."/>
        </authorList>
    </citation>
    <scope>NUCLEOTIDE SEQUENCE [LARGE SCALE GENOMIC DNA]</scope>
    <source>
        <strain evidence="6 7">X32</strain>
        <plasmid evidence="6 7">unnamed4</plasmid>
    </source>
</reference>
<dbReference type="Gene3D" id="3.40.190.10">
    <property type="entry name" value="Periplasmic binding protein-like II"/>
    <property type="match status" value="2"/>
</dbReference>
<dbReference type="OrthoDB" id="8683153at2"/>
<keyword evidence="4" id="KW-0804">Transcription</keyword>
<dbReference type="KEGG" id="cox:E0W60_35010"/>
<evidence type="ECO:0000256" key="1">
    <source>
        <dbReference type="ARBA" id="ARBA00009437"/>
    </source>
</evidence>
<dbReference type="CDD" id="cd08432">
    <property type="entry name" value="PBP2_GcdR_TrpI_HvrB_AmpR_like"/>
    <property type="match status" value="1"/>
</dbReference>
<evidence type="ECO:0000256" key="2">
    <source>
        <dbReference type="ARBA" id="ARBA00023015"/>
    </source>
</evidence>
<keyword evidence="2" id="KW-0805">Transcription regulation</keyword>
<dbReference type="InterPro" id="IPR000847">
    <property type="entry name" value="LysR_HTH_N"/>
</dbReference>
<geneLocation type="plasmid" evidence="6">
    <name>unnamed4</name>
</geneLocation>
<accession>A0A4V1BZR6</accession>
<evidence type="ECO:0000313" key="7">
    <source>
        <dbReference type="Proteomes" id="UP000295294"/>
    </source>
</evidence>
<dbReference type="PANTHER" id="PTHR30537">
    <property type="entry name" value="HTH-TYPE TRANSCRIPTIONAL REGULATOR"/>
    <property type="match status" value="1"/>
</dbReference>
<evidence type="ECO:0000256" key="3">
    <source>
        <dbReference type="ARBA" id="ARBA00023125"/>
    </source>
</evidence>
<dbReference type="AlphaFoldDB" id="A0A4V1BZR6"/>
<dbReference type="GO" id="GO:0003700">
    <property type="term" value="F:DNA-binding transcription factor activity"/>
    <property type="evidence" value="ECO:0007669"/>
    <property type="project" value="InterPro"/>
</dbReference>
<dbReference type="RefSeq" id="WP_135707415.1">
    <property type="nucleotide sequence ID" value="NZ_CP038639.1"/>
</dbReference>